<dbReference type="EMBL" id="KI913140">
    <property type="protein sequence ID" value="ETV75504.1"/>
    <property type="molecule type" value="Genomic_DNA"/>
</dbReference>
<evidence type="ECO:0000256" key="10">
    <source>
        <dbReference type="ARBA" id="ARBA00038378"/>
    </source>
</evidence>
<dbReference type="GeneID" id="20812327"/>
<keyword evidence="6 12" id="KW-0175">Coiled coil</keyword>
<evidence type="ECO:0000256" key="11">
    <source>
        <dbReference type="ARBA" id="ARBA00040950"/>
    </source>
</evidence>
<organism evidence="13">
    <name type="scientific">Aphanomyces astaci</name>
    <name type="common">Crayfish plague agent</name>
    <dbReference type="NCBI Taxonomy" id="112090"/>
    <lineage>
        <taxon>Eukaryota</taxon>
        <taxon>Sar</taxon>
        <taxon>Stramenopiles</taxon>
        <taxon>Oomycota</taxon>
        <taxon>Saprolegniomycetes</taxon>
        <taxon>Saprolegniales</taxon>
        <taxon>Verrucalvaceae</taxon>
        <taxon>Aphanomyces</taxon>
    </lineage>
</organism>
<dbReference type="PROSITE" id="PS51450">
    <property type="entry name" value="LRR"/>
    <property type="match status" value="3"/>
</dbReference>
<keyword evidence="4" id="KW-0677">Repeat</keyword>
<dbReference type="InterPro" id="IPR032675">
    <property type="entry name" value="LRR_dom_sf"/>
</dbReference>
<dbReference type="SUPFAM" id="SSF52075">
    <property type="entry name" value="Outer arm dynein light chain 1"/>
    <property type="match status" value="1"/>
</dbReference>
<name>W4G8W6_APHAT</name>
<dbReference type="InterPro" id="IPR001611">
    <property type="entry name" value="Leu-rich_rpt"/>
</dbReference>
<keyword evidence="7" id="KW-0969">Cilium</keyword>
<dbReference type="SMART" id="SM00365">
    <property type="entry name" value="LRR_SD22"/>
    <property type="match status" value="4"/>
</dbReference>
<keyword evidence="3" id="KW-0433">Leucine-rich repeat</keyword>
<keyword evidence="8" id="KW-0206">Cytoskeleton</keyword>
<comment type="similarity">
    <text evidence="10">Belongs to the DRC3 family.</text>
</comment>
<keyword evidence="9" id="KW-0966">Cell projection</keyword>
<evidence type="ECO:0000256" key="9">
    <source>
        <dbReference type="ARBA" id="ARBA00023273"/>
    </source>
</evidence>
<keyword evidence="5" id="KW-0282">Flagellum</keyword>
<dbReference type="PANTHER" id="PTHR45973:SF12">
    <property type="entry name" value="DYNEIN REGULATORY COMPLEX SUBUNIT 3"/>
    <property type="match status" value="1"/>
</dbReference>
<evidence type="ECO:0000256" key="12">
    <source>
        <dbReference type="SAM" id="Coils"/>
    </source>
</evidence>
<dbReference type="Pfam" id="PF14580">
    <property type="entry name" value="LRR_9"/>
    <property type="match status" value="1"/>
</dbReference>
<dbReference type="RefSeq" id="XP_009835138.1">
    <property type="nucleotide sequence ID" value="XM_009836836.1"/>
</dbReference>
<dbReference type="Gene3D" id="3.80.10.10">
    <property type="entry name" value="Ribonuclease Inhibitor"/>
    <property type="match status" value="1"/>
</dbReference>
<dbReference type="VEuPathDB" id="FungiDB:H257_10331"/>
<evidence type="ECO:0000256" key="6">
    <source>
        <dbReference type="ARBA" id="ARBA00023054"/>
    </source>
</evidence>
<evidence type="ECO:0000256" key="3">
    <source>
        <dbReference type="ARBA" id="ARBA00022614"/>
    </source>
</evidence>
<comment type="subcellular location">
    <subcellularLocation>
        <location evidence="1">Cytoplasm</location>
        <location evidence="1">Cytoskeleton</location>
        <location evidence="1">Flagellum axoneme</location>
    </subcellularLocation>
</comment>
<dbReference type="GO" id="GO:0005929">
    <property type="term" value="C:cilium"/>
    <property type="evidence" value="ECO:0007669"/>
    <property type="project" value="TreeGrafter"/>
</dbReference>
<evidence type="ECO:0000313" key="13">
    <source>
        <dbReference type="EMBL" id="ETV75504.1"/>
    </source>
</evidence>
<evidence type="ECO:0000256" key="2">
    <source>
        <dbReference type="ARBA" id="ARBA00022490"/>
    </source>
</evidence>
<evidence type="ECO:0000256" key="1">
    <source>
        <dbReference type="ARBA" id="ARBA00004611"/>
    </source>
</evidence>
<gene>
    <name evidence="13" type="ORF">H257_10331</name>
</gene>
<evidence type="ECO:0000256" key="5">
    <source>
        <dbReference type="ARBA" id="ARBA00022846"/>
    </source>
</evidence>
<keyword evidence="2" id="KW-0963">Cytoplasm</keyword>
<evidence type="ECO:0000256" key="8">
    <source>
        <dbReference type="ARBA" id="ARBA00023212"/>
    </source>
</evidence>
<evidence type="ECO:0000256" key="7">
    <source>
        <dbReference type="ARBA" id="ARBA00023069"/>
    </source>
</evidence>
<proteinExistence type="inferred from homology"/>
<evidence type="ECO:0000256" key="4">
    <source>
        <dbReference type="ARBA" id="ARBA00022737"/>
    </source>
</evidence>
<dbReference type="PANTHER" id="PTHR45973">
    <property type="entry name" value="PROTEIN PHOSPHATASE 1 REGULATORY SUBUNIT SDS22-RELATED"/>
    <property type="match status" value="1"/>
</dbReference>
<protein>
    <recommendedName>
        <fullName evidence="11">Dynein regulatory complex subunit 3</fullName>
    </recommendedName>
</protein>
<accession>W4G8W6</accession>
<reference evidence="13" key="1">
    <citation type="submission" date="2013-12" db="EMBL/GenBank/DDBJ databases">
        <title>The Genome Sequence of Aphanomyces astaci APO3.</title>
        <authorList>
            <consortium name="The Broad Institute Genomics Platform"/>
            <person name="Russ C."/>
            <person name="Tyler B."/>
            <person name="van West P."/>
            <person name="Dieguez-Uribeondo J."/>
            <person name="Young S.K."/>
            <person name="Zeng Q."/>
            <person name="Gargeya S."/>
            <person name="Fitzgerald M."/>
            <person name="Abouelleil A."/>
            <person name="Alvarado L."/>
            <person name="Chapman S.B."/>
            <person name="Gainer-Dewar J."/>
            <person name="Goldberg J."/>
            <person name="Griggs A."/>
            <person name="Gujja S."/>
            <person name="Hansen M."/>
            <person name="Howarth C."/>
            <person name="Imamovic A."/>
            <person name="Ireland A."/>
            <person name="Larimer J."/>
            <person name="McCowan C."/>
            <person name="Murphy C."/>
            <person name="Pearson M."/>
            <person name="Poon T.W."/>
            <person name="Priest M."/>
            <person name="Roberts A."/>
            <person name="Saif S."/>
            <person name="Shea T."/>
            <person name="Sykes S."/>
            <person name="Wortman J."/>
            <person name="Nusbaum C."/>
            <person name="Birren B."/>
        </authorList>
    </citation>
    <scope>NUCLEOTIDE SEQUENCE [LARGE SCALE GENOMIC DNA]</scope>
    <source>
        <strain evidence="13">APO3</strain>
    </source>
</reference>
<dbReference type="OrthoDB" id="266138at2759"/>
<dbReference type="AlphaFoldDB" id="W4G8W6"/>
<dbReference type="InterPro" id="IPR050576">
    <property type="entry name" value="Cilia_flagella_integrity"/>
</dbReference>
<sequence length="536" mass="60318">MHRLGIRNAEVSVISDDMIQQCVLKDAVDPANESATNDMASGTDTVDFAALRVLSLSFKNVFKIDNLVTLKNLVKLQMDNNVIQEIEGISHLTSLTWLDLSFNNIAEIKGLDTLTRLQDLTLYNNNISKLENLDTLKGLQVLSVGNNSLATTDGLLYLKCLDALRVLNLEGNPVCSDPEYRSFVLAHLDKLKYLDYSLVDVGEVVQAREQYQDELEEMKEVKAIEDAALAREEEYKKYNVILKQANINLLETLLSDMFKEDSEISKIEVLPGLRNLIDDFTEKVKTATEDIKVILLEKHAAIQRECDGFALEYAKEKDLTQKKSIAQCEKYRRVAKRLFKASAAGPPATEAEVARVTAESQAACNELNTELMGIESSLVEFAHDAISTLDVRIEAVGNESRGIATEHFRNVEQLENNFFDGVTQLAANLLERLATEDGEDDDFLSDECRAILNDRDALNNAINGSHDIHIGKLLAQEDLMREQNVAKIHDIIKTTKDGEWARNRKRVAEIINMKEKHLAEILALRDELNRNDDDFY</sequence>
<feature type="coiled-coil region" evidence="12">
    <location>
        <begin position="201"/>
        <end position="228"/>
    </location>
</feature>
<dbReference type="STRING" id="112090.W4G8W6"/>